<proteinExistence type="predicted"/>
<dbReference type="KEGG" id="vg:18990036"/>
<accession>G8I4E8</accession>
<dbReference type="EMBL" id="JN698994">
    <property type="protein sequence ID" value="AER47592.1"/>
    <property type="molecule type" value="Genomic_DNA"/>
</dbReference>
<dbReference type="GeneID" id="18990036"/>
<name>G8I4E8_9CAUD</name>
<evidence type="ECO:0000313" key="2">
    <source>
        <dbReference type="Proteomes" id="UP000005857"/>
    </source>
</evidence>
<evidence type="ECO:0000313" key="1">
    <source>
        <dbReference type="EMBL" id="AER47592.1"/>
    </source>
</evidence>
<dbReference type="RefSeq" id="YP_009018726.1">
    <property type="nucleotide sequence ID" value="NC_023744.1"/>
</dbReference>
<reference evidence="1 2" key="1">
    <citation type="journal article" date="2012" name="J. Virol.">
        <title>Complete Genome Sequences of 138 Mycobacteriophages.</title>
        <authorList>
            <consortium name="the Science Education Alliance Phage Hunters Advancing Genomics and Evolutionary Science Program"/>
            <consortium name="the KwaZulu-Natal Research Institute for Tuberculosis and HIV Mycobacterial Genetics Course Students"/>
            <consortium name="the Phage Hunters Integrating Research and Education Program"/>
            <person name="Hatfull G.F."/>
        </authorList>
    </citation>
    <scope>NUCLEOTIDE SEQUENCE [LARGE SCALE GENOMIC DNA]</scope>
</reference>
<gene>
    <name evidence="1" type="primary">38</name>
    <name evidence="1" type="ORF">DS6A_38</name>
</gene>
<organism evidence="1 2">
    <name type="scientific">Mycobacterium phage DS6A</name>
    <dbReference type="NCBI Taxonomy" id="45764"/>
    <lineage>
        <taxon>Viruses</taxon>
        <taxon>Duplodnaviria</taxon>
        <taxon>Heunggongvirae</taxon>
        <taxon>Uroviricota</taxon>
        <taxon>Caudoviricetes</taxon>
        <taxon>Hnatkovirus</taxon>
        <taxon>Hnatkovirus DS6A</taxon>
    </lineage>
</organism>
<keyword evidence="2" id="KW-1185">Reference proteome</keyword>
<protein>
    <submittedName>
        <fullName evidence="1">Uncharacterized protein</fullName>
    </submittedName>
</protein>
<dbReference type="Proteomes" id="UP000005857">
    <property type="component" value="Segment"/>
</dbReference>
<sequence>MNRYQATTPDGNDTATRGTKHEYAAALWFDLLDGEGKRIRSFHRTEELALKAAKSSKPFSNWTANGRPYGVVPATKIG</sequence>